<evidence type="ECO:0000259" key="6">
    <source>
        <dbReference type="Pfam" id="PF00884"/>
    </source>
</evidence>
<keyword evidence="2" id="KW-0479">Metal-binding</keyword>
<dbReference type="Gene3D" id="3.40.720.10">
    <property type="entry name" value="Alkaline Phosphatase, subunit A"/>
    <property type="match status" value="1"/>
</dbReference>
<keyword evidence="3" id="KW-0378">Hydrolase</keyword>
<evidence type="ECO:0000256" key="1">
    <source>
        <dbReference type="ARBA" id="ARBA00008779"/>
    </source>
</evidence>
<dbReference type="GO" id="GO:0004065">
    <property type="term" value="F:arylsulfatase activity"/>
    <property type="evidence" value="ECO:0007669"/>
    <property type="project" value="TreeGrafter"/>
</dbReference>
<dbReference type="AlphaFoldDB" id="A0A7W7YDB3"/>
<dbReference type="SUPFAM" id="SSF53649">
    <property type="entry name" value="Alkaline phosphatase-like"/>
    <property type="match status" value="1"/>
</dbReference>
<evidence type="ECO:0000256" key="2">
    <source>
        <dbReference type="ARBA" id="ARBA00022723"/>
    </source>
</evidence>
<proteinExistence type="inferred from homology"/>
<comment type="caution">
    <text evidence="7">The sequence shown here is derived from an EMBL/GenBank/DDBJ whole genome shotgun (WGS) entry which is preliminary data.</text>
</comment>
<dbReference type="InterPro" id="IPR050738">
    <property type="entry name" value="Sulfatase"/>
</dbReference>
<dbReference type="InterPro" id="IPR017850">
    <property type="entry name" value="Alkaline_phosphatase_core_sf"/>
</dbReference>
<keyword evidence="4" id="KW-0106">Calcium</keyword>
<evidence type="ECO:0000256" key="5">
    <source>
        <dbReference type="SAM" id="SignalP"/>
    </source>
</evidence>
<feature type="chain" id="PRO_5031539811" evidence="5">
    <location>
        <begin position="22"/>
        <end position="478"/>
    </location>
</feature>
<accession>A0A7W7YDB3</accession>
<feature type="signal peptide" evidence="5">
    <location>
        <begin position="1"/>
        <end position="21"/>
    </location>
</feature>
<dbReference type="PANTHER" id="PTHR42693:SF53">
    <property type="entry name" value="ENDO-4-O-SULFATASE"/>
    <property type="match status" value="1"/>
</dbReference>
<dbReference type="InterPro" id="IPR024607">
    <property type="entry name" value="Sulfatase_CS"/>
</dbReference>
<reference evidence="7 8" key="1">
    <citation type="submission" date="2020-08" db="EMBL/GenBank/DDBJ databases">
        <title>Genomic Encyclopedia of Type Strains, Phase IV (KMG-IV): sequencing the most valuable type-strain genomes for metagenomic binning, comparative biology and taxonomic classification.</title>
        <authorList>
            <person name="Goeker M."/>
        </authorList>
    </citation>
    <scope>NUCLEOTIDE SEQUENCE [LARGE SCALE GENOMIC DNA]</scope>
    <source>
        <strain evidence="7 8">DSM 12252</strain>
    </source>
</reference>
<dbReference type="InterPro" id="IPR000917">
    <property type="entry name" value="Sulfatase_N"/>
</dbReference>
<name>A0A7W7YDB3_9BACT</name>
<gene>
    <name evidence="7" type="ORF">HNQ65_003655</name>
</gene>
<dbReference type="Gene3D" id="3.30.1120.10">
    <property type="match status" value="1"/>
</dbReference>
<feature type="domain" description="Sulfatase N-terminal" evidence="6">
    <location>
        <begin position="25"/>
        <end position="320"/>
    </location>
</feature>
<comment type="similarity">
    <text evidence="1">Belongs to the sulfatase family.</text>
</comment>
<evidence type="ECO:0000256" key="4">
    <source>
        <dbReference type="ARBA" id="ARBA00022837"/>
    </source>
</evidence>
<keyword evidence="5" id="KW-0732">Signal</keyword>
<evidence type="ECO:0000313" key="8">
    <source>
        <dbReference type="Proteomes" id="UP000590740"/>
    </source>
</evidence>
<protein>
    <submittedName>
        <fullName evidence="7">Arylsulfatase A-like enzyme</fullName>
    </submittedName>
</protein>
<dbReference type="EMBL" id="JACHIG010000008">
    <property type="protein sequence ID" value="MBB5034064.1"/>
    <property type="molecule type" value="Genomic_DNA"/>
</dbReference>
<dbReference type="RefSeq" id="WP_184341500.1">
    <property type="nucleotide sequence ID" value="NZ_JACHIG010000008.1"/>
</dbReference>
<evidence type="ECO:0000256" key="3">
    <source>
        <dbReference type="ARBA" id="ARBA00022801"/>
    </source>
</evidence>
<organism evidence="7 8">
    <name type="scientific">Prosthecobacter vanneervenii</name>
    <dbReference type="NCBI Taxonomy" id="48466"/>
    <lineage>
        <taxon>Bacteria</taxon>
        <taxon>Pseudomonadati</taxon>
        <taxon>Verrucomicrobiota</taxon>
        <taxon>Verrucomicrobiia</taxon>
        <taxon>Verrucomicrobiales</taxon>
        <taxon>Verrucomicrobiaceae</taxon>
        <taxon>Prosthecobacter</taxon>
    </lineage>
</organism>
<sequence>MKCLLLLCGVFWIQAVCVAAADDPPNIVLVMADDQGWGDMGYNGNAELKTPNFDALAKEGVRFDQFHAAAPVCSPTRGSVLTGRTPNRYGCFSWGHPIRPQEITIAKALKTAGYATGHFGKWHLGSVQKDSPVSPGACGFDEWVSSPNFFDLDPVLSVQGKATAFQGDSSDITVDEALKFIRRCAEKKQRFLAVVWFGSPHDPHQALEADRALYEGLPVKKQHFYGEITAMDRAFGKLRGELKNLDLRENTLLWYCSDNGALPKVGSTGGRRGFKGQIFEGGLAVPGLMEWPEAFPEPKVIKAPCVTSDIYPTVLGLAGVKMEKQPPLDGMDLMPLLTGEVKKRTQPIGFWDYGQKGIATPSKAWMDELLAAQAKGEEPKDPARLMPDAGVIGQPVSVTEFPGHAAWLDWPWKLHRVEDRKTHEVSWELYNLETDPDESNVLLAEQPERVPQMQKELEDWLESVARSLNGEDYGRKVE</sequence>
<evidence type="ECO:0000313" key="7">
    <source>
        <dbReference type="EMBL" id="MBB5034064.1"/>
    </source>
</evidence>
<dbReference type="PANTHER" id="PTHR42693">
    <property type="entry name" value="ARYLSULFATASE FAMILY MEMBER"/>
    <property type="match status" value="1"/>
</dbReference>
<dbReference type="Proteomes" id="UP000590740">
    <property type="component" value="Unassembled WGS sequence"/>
</dbReference>
<keyword evidence="8" id="KW-1185">Reference proteome</keyword>
<dbReference type="GO" id="GO:0046872">
    <property type="term" value="F:metal ion binding"/>
    <property type="evidence" value="ECO:0007669"/>
    <property type="project" value="UniProtKB-KW"/>
</dbReference>
<dbReference type="Pfam" id="PF00884">
    <property type="entry name" value="Sulfatase"/>
    <property type="match status" value="1"/>
</dbReference>
<dbReference type="PROSITE" id="PS00523">
    <property type="entry name" value="SULFATASE_1"/>
    <property type="match status" value="1"/>
</dbReference>